<dbReference type="GO" id="GO:0005737">
    <property type="term" value="C:cytoplasm"/>
    <property type="evidence" value="ECO:0007669"/>
    <property type="project" value="TreeGrafter"/>
</dbReference>
<dbReference type="CDD" id="cd07067">
    <property type="entry name" value="HP_PGM_like"/>
    <property type="match status" value="1"/>
</dbReference>
<gene>
    <name evidence="1" type="ORF">EV356DRAFT_291830</name>
</gene>
<dbReference type="PANTHER" id="PTHR48100">
    <property type="entry name" value="BROAD-SPECIFICITY PHOSPHATASE YOR283W-RELATED"/>
    <property type="match status" value="1"/>
</dbReference>
<keyword evidence="2" id="KW-1185">Reference proteome</keyword>
<protein>
    <submittedName>
        <fullName evidence="1">Phosphoglycerate mutase family protein</fullName>
    </submittedName>
</protein>
<dbReference type="InterPro" id="IPR029033">
    <property type="entry name" value="His_PPase_superfam"/>
</dbReference>
<dbReference type="OrthoDB" id="496981at2759"/>
<evidence type="ECO:0000313" key="1">
    <source>
        <dbReference type="EMBL" id="KAF2231513.1"/>
    </source>
</evidence>
<name>A0A6A6H1Q9_VIRVR</name>
<dbReference type="InterPro" id="IPR050275">
    <property type="entry name" value="PGM_Phosphatase"/>
</dbReference>
<dbReference type="GO" id="GO:0016791">
    <property type="term" value="F:phosphatase activity"/>
    <property type="evidence" value="ECO:0007669"/>
    <property type="project" value="TreeGrafter"/>
</dbReference>
<dbReference type="Proteomes" id="UP000800092">
    <property type="component" value="Unassembled WGS sequence"/>
</dbReference>
<proteinExistence type="predicted"/>
<dbReference type="PANTHER" id="PTHR48100:SF1">
    <property type="entry name" value="HISTIDINE PHOSPHATASE FAMILY PROTEIN-RELATED"/>
    <property type="match status" value="1"/>
</dbReference>
<evidence type="ECO:0000313" key="2">
    <source>
        <dbReference type="Proteomes" id="UP000800092"/>
    </source>
</evidence>
<dbReference type="Pfam" id="PF00300">
    <property type="entry name" value="His_Phos_1"/>
    <property type="match status" value="1"/>
</dbReference>
<dbReference type="SUPFAM" id="SSF53254">
    <property type="entry name" value="Phosphoglycerate mutase-like"/>
    <property type="match status" value="1"/>
</dbReference>
<dbReference type="Gene3D" id="3.40.50.1240">
    <property type="entry name" value="Phosphoglycerate mutase-like"/>
    <property type="match status" value="1"/>
</dbReference>
<organism evidence="1 2">
    <name type="scientific">Viridothelium virens</name>
    <name type="common">Speckled blister lichen</name>
    <name type="synonym">Trypethelium virens</name>
    <dbReference type="NCBI Taxonomy" id="1048519"/>
    <lineage>
        <taxon>Eukaryota</taxon>
        <taxon>Fungi</taxon>
        <taxon>Dikarya</taxon>
        <taxon>Ascomycota</taxon>
        <taxon>Pezizomycotina</taxon>
        <taxon>Dothideomycetes</taxon>
        <taxon>Dothideomycetes incertae sedis</taxon>
        <taxon>Trypetheliales</taxon>
        <taxon>Trypetheliaceae</taxon>
        <taxon>Viridothelium</taxon>
    </lineage>
</organism>
<dbReference type="AlphaFoldDB" id="A0A6A6H1Q9"/>
<accession>A0A6A6H1Q9</accession>
<dbReference type="EMBL" id="ML991826">
    <property type="protein sequence ID" value="KAF2231513.1"/>
    <property type="molecule type" value="Genomic_DNA"/>
</dbReference>
<reference evidence="1" key="1">
    <citation type="journal article" date="2020" name="Stud. Mycol.">
        <title>101 Dothideomycetes genomes: a test case for predicting lifestyles and emergence of pathogens.</title>
        <authorList>
            <person name="Haridas S."/>
            <person name="Albert R."/>
            <person name="Binder M."/>
            <person name="Bloem J."/>
            <person name="Labutti K."/>
            <person name="Salamov A."/>
            <person name="Andreopoulos B."/>
            <person name="Baker S."/>
            <person name="Barry K."/>
            <person name="Bills G."/>
            <person name="Bluhm B."/>
            <person name="Cannon C."/>
            <person name="Castanera R."/>
            <person name="Culley D."/>
            <person name="Daum C."/>
            <person name="Ezra D."/>
            <person name="Gonzalez J."/>
            <person name="Henrissat B."/>
            <person name="Kuo A."/>
            <person name="Liang C."/>
            <person name="Lipzen A."/>
            <person name="Lutzoni F."/>
            <person name="Magnuson J."/>
            <person name="Mondo S."/>
            <person name="Nolan M."/>
            <person name="Ohm R."/>
            <person name="Pangilinan J."/>
            <person name="Park H.-J."/>
            <person name="Ramirez L."/>
            <person name="Alfaro M."/>
            <person name="Sun H."/>
            <person name="Tritt A."/>
            <person name="Yoshinaga Y."/>
            <person name="Zwiers L.-H."/>
            <person name="Turgeon B."/>
            <person name="Goodwin S."/>
            <person name="Spatafora J."/>
            <person name="Crous P."/>
            <person name="Grigoriev I."/>
        </authorList>
    </citation>
    <scope>NUCLEOTIDE SEQUENCE</scope>
    <source>
        <strain evidence="1">Tuck. ex Michener</strain>
    </source>
</reference>
<sequence>MGIGWQNAVIALGIALTAVIYLHLSTAHTQKLAQEHTNQMYHLSYVPGFFKHDQQPTGPGFRAKTLPALGLLDRTYETDPDFDPHREKSQWERFGNYVAHLNRASSKVQYKVFYITRHGKGLHNVKEDEVGRAEWEAYWSRLDGDATKEWIDARLTEQGVKQVEYLRDFWRHAFSHSQVPPPERYYTSPLTRCLETVQISFTDLDLPENRPFRPIIKETLRERFGVHTCTKRSTRASIASRYPGWEIEPGFAESDELWQPARRETEEELKNRLLSFLNDISQDHATIISLTTHSWAIRGLYEAIGHPNVWPDAGHITPLFVRVESG</sequence>
<dbReference type="InterPro" id="IPR013078">
    <property type="entry name" value="His_Pase_superF_clade-1"/>
</dbReference>
<dbReference type="SMART" id="SM00855">
    <property type="entry name" value="PGAM"/>
    <property type="match status" value="1"/>
</dbReference>